<accession>A0A7W8AK23</accession>
<reference evidence="1 2" key="1">
    <citation type="submission" date="2020-08" db="EMBL/GenBank/DDBJ databases">
        <title>Genomic Encyclopedia of Type Strains, Phase IV (KMG-IV): sequencing the most valuable type-strain genomes for metagenomic binning, comparative biology and taxonomic classification.</title>
        <authorList>
            <person name="Goeker M."/>
        </authorList>
    </citation>
    <scope>NUCLEOTIDE SEQUENCE [LARGE SCALE GENOMIC DNA]</scope>
    <source>
        <strain evidence="1 2">DSM 25620</strain>
    </source>
</reference>
<gene>
    <name evidence="1" type="ORF">HNQ68_002367</name>
</gene>
<organism evidence="1 2">
    <name type="scientific">Pseudochrobactrum saccharolyticum</name>
    <dbReference type="NCBI Taxonomy" id="354352"/>
    <lineage>
        <taxon>Bacteria</taxon>
        <taxon>Pseudomonadati</taxon>
        <taxon>Pseudomonadota</taxon>
        <taxon>Alphaproteobacteria</taxon>
        <taxon>Hyphomicrobiales</taxon>
        <taxon>Brucellaceae</taxon>
        <taxon>Pseudochrobactrum</taxon>
    </lineage>
</organism>
<evidence type="ECO:0000313" key="2">
    <source>
        <dbReference type="Proteomes" id="UP000531231"/>
    </source>
</evidence>
<comment type="caution">
    <text evidence="1">The sequence shown here is derived from an EMBL/GenBank/DDBJ whole genome shotgun (WGS) entry which is preliminary data.</text>
</comment>
<proteinExistence type="predicted"/>
<name>A0A7W8AK23_9HYPH</name>
<dbReference type="EMBL" id="JACHIL010000004">
    <property type="protein sequence ID" value="MBB5091822.1"/>
    <property type="molecule type" value="Genomic_DNA"/>
</dbReference>
<protein>
    <submittedName>
        <fullName evidence="1">Uncharacterized protein</fullName>
    </submittedName>
</protein>
<dbReference type="AlphaFoldDB" id="A0A7W8AK23"/>
<dbReference type="Proteomes" id="UP000531231">
    <property type="component" value="Unassembled WGS sequence"/>
</dbReference>
<keyword evidence="2" id="KW-1185">Reference proteome</keyword>
<sequence length="36" mass="4085">MGQNNNGIVYLERRAPVWAHTGRSNTFKAEHNSTLN</sequence>
<evidence type="ECO:0000313" key="1">
    <source>
        <dbReference type="EMBL" id="MBB5091822.1"/>
    </source>
</evidence>